<dbReference type="Proteomes" id="UP001216390">
    <property type="component" value="Chromosome"/>
</dbReference>
<dbReference type="Pfam" id="PF02371">
    <property type="entry name" value="Transposase_20"/>
    <property type="match status" value="1"/>
</dbReference>
<dbReference type="GO" id="GO:0006313">
    <property type="term" value="P:DNA transposition"/>
    <property type="evidence" value="ECO:0007669"/>
    <property type="project" value="InterPro"/>
</dbReference>
<accession>A0AAF0BVW1</accession>
<dbReference type="InterPro" id="IPR047650">
    <property type="entry name" value="Transpos_IS110"/>
</dbReference>
<dbReference type="GO" id="GO:0004803">
    <property type="term" value="F:transposase activity"/>
    <property type="evidence" value="ECO:0007669"/>
    <property type="project" value="InterPro"/>
</dbReference>
<gene>
    <name evidence="3" type="ORF">PO878_12610</name>
    <name evidence="4" type="ORF">PO878_20235</name>
</gene>
<proteinExistence type="predicted"/>
<dbReference type="PANTHER" id="PTHR33055:SF3">
    <property type="entry name" value="PUTATIVE TRANSPOSASE FOR IS117-RELATED"/>
    <property type="match status" value="1"/>
</dbReference>
<dbReference type="KEGG" id="ima:PO878_20235"/>
<sequence>MFVGVDWAEDHHDLCVVDTAGKVRAKGRVTDDLSGVARAHDLIASAVPDEVDEVDVEVVVGIETDRGLLVRALVTAGYRVLAVNPLSVDRYRDRARVSGAKSDPGDARVLADMVRTDAHQHRPVAADSDLAEAIKLVARSHQSAIWSRRRLANQLRSALREFFPAALVAFDDLTSADAIAVLGVAPTPEAAKGLSRSKIASALRRGGRQLNIDHRAEAIQAALRTEHLTQPPMVADAYGNIVASLVKVIAAHTTQIAELAEVLEAHFGQHPDATILRSLPGLGVVTGARVLAEFGDDPARYADARARRNYAGTSPLTVASGTRRTVRARHIRNRRLADALHWWAFNAITRSPGARALYDRRRTAGDTHSGALRVVANRLVAILHGCLRTRTPYDEATAWAHRNDLAA</sequence>
<dbReference type="EMBL" id="CP116942">
    <property type="protein sequence ID" value="WCO69244.1"/>
    <property type="molecule type" value="Genomic_DNA"/>
</dbReference>
<dbReference type="InterPro" id="IPR003346">
    <property type="entry name" value="Transposase_20"/>
</dbReference>
<evidence type="ECO:0000313" key="4">
    <source>
        <dbReference type="EMBL" id="WCO69262.1"/>
    </source>
</evidence>
<feature type="domain" description="Transposase IS110-like N-terminal" evidence="1">
    <location>
        <begin position="3"/>
        <end position="164"/>
    </location>
</feature>
<dbReference type="AlphaFoldDB" id="A0AAF0BVW1"/>
<evidence type="ECO:0000313" key="5">
    <source>
        <dbReference type="Proteomes" id="UP001216390"/>
    </source>
</evidence>
<dbReference type="InterPro" id="IPR002525">
    <property type="entry name" value="Transp_IS110-like_N"/>
</dbReference>
<dbReference type="NCBIfam" id="NF033542">
    <property type="entry name" value="transpos_IS110"/>
    <property type="match status" value="1"/>
</dbReference>
<name>A0AAF0BVW1_9ACTN</name>
<dbReference type="Pfam" id="PF01548">
    <property type="entry name" value="DEDD_Tnp_IS110"/>
    <property type="match status" value="1"/>
</dbReference>
<dbReference type="GO" id="GO:0003677">
    <property type="term" value="F:DNA binding"/>
    <property type="evidence" value="ECO:0007669"/>
    <property type="project" value="InterPro"/>
</dbReference>
<organism evidence="4 5">
    <name type="scientific">Iamia majanohamensis</name>
    <dbReference type="NCBI Taxonomy" id="467976"/>
    <lineage>
        <taxon>Bacteria</taxon>
        <taxon>Bacillati</taxon>
        <taxon>Actinomycetota</taxon>
        <taxon>Acidimicrobiia</taxon>
        <taxon>Acidimicrobiales</taxon>
        <taxon>Iamiaceae</taxon>
        <taxon>Iamia</taxon>
    </lineage>
</organism>
<dbReference type="RefSeq" id="WP_272738757.1">
    <property type="nucleotide sequence ID" value="NZ_CP116942.1"/>
</dbReference>
<protein>
    <submittedName>
        <fullName evidence="4">IS110 family transposase</fullName>
    </submittedName>
</protein>
<dbReference type="EMBL" id="CP116942">
    <property type="protein sequence ID" value="WCO69262.1"/>
    <property type="molecule type" value="Genomic_DNA"/>
</dbReference>
<evidence type="ECO:0000313" key="3">
    <source>
        <dbReference type="EMBL" id="WCO69244.1"/>
    </source>
</evidence>
<dbReference type="KEGG" id="ima:PO878_12610"/>
<evidence type="ECO:0000259" key="2">
    <source>
        <dbReference type="Pfam" id="PF02371"/>
    </source>
</evidence>
<evidence type="ECO:0000259" key="1">
    <source>
        <dbReference type="Pfam" id="PF01548"/>
    </source>
</evidence>
<reference evidence="4" key="1">
    <citation type="submission" date="2023-01" db="EMBL/GenBank/DDBJ databases">
        <title>The diversity of Class Acidimicrobiia in South China Sea sediment environments and the proposal of Iamia marina sp. nov., a novel species of the genus Iamia.</title>
        <authorList>
            <person name="He Y."/>
            <person name="Tian X."/>
        </authorList>
    </citation>
    <scope>NUCLEOTIDE SEQUENCE</scope>
    <source>
        <strain evidence="4">DSM 19957</strain>
    </source>
</reference>
<dbReference type="PANTHER" id="PTHR33055">
    <property type="entry name" value="TRANSPOSASE FOR INSERTION SEQUENCE ELEMENT IS1111A"/>
    <property type="match status" value="1"/>
</dbReference>
<feature type="domain" description="Transposase IS116/IS110/IS902 C-terminal" evidence="2">
    <location>
        <begin position="274"/>
        <end position="358"/>
    </location>
</feature>
<keyword evidence="5" id="KW-1185">Reference proteome</keyword>